<keyword evidence="3" id="KW-0378">Hydrolase</keyword>
<dbReference type="PANTHER" id="PTHR10912">
    <property type="entry name" value="ADP-RIBOSYL CYCLASE"/>
    <property type="match status" value="1"/>
</dbReference>
<dbReference type="Pfam" id="PF02267">
    <property type="entry name" value="Rib_hydrolayse"/>
    <property type="match status" value="1"/>
</dbReference>
<gene>
    <name evidence="7" type="ORF">LOTGIDRAFT_150043</name>
</gene>
<feature type="chain" id="PRO_5004716178" evidence="6">
    <location>
        <begin position="18"/>
        <end position="278"/>
    </location>
</feature>
<dbReference type="EMBL" id="KB201549">
    <property type="protein sequence ID" value="ESO96105.1"/>
    <property type="molecule type" value="Genomic_DNA"/>
</dbReference>
<dbReference type="InterPro" id="IPR003193">
    <property type="entry name" value="ADP-ribosyl_cyclase"/>
</dbReference>
<keyword evidence="8" id="KW-1185">Reference proteome</keyword>
<dbReference type="KEGG" id="lgi:LOTGIDRAFT_150043"/>
<dbReference type="GO" id="GO:0016740">
    <property type="term" value="F:transferase activity"/>
    <property type="evidence" value="ECO:0007669"/>
    <property type="project" value="UniProtKB-KW"/>
</dbReference>
<dbReference type="OMA" id="RCYEYIR"/>
<feature type="signal peptide" evidence="6">
    <location>
        <begin position="1"/>
        <end position="17"/>
    </location>
</feature>
<evidence type="ECO:0000313" key="7">
    <source>
        <dbReference type="EMBL" id="ESO96105.1"/>
    </source>
</evidence>
<dbReference type="SUPFAM" id="SSF52309">
    <property type="entry name" value="N-(deoxy)ribosyltransferase-like"/>
    <property type="match status" value="1"/>
</dbReference>
<evidence type="ECO:0000256" key="1">
    <source>
        <dbReference type="ARBA" id="ARBA00005406"/>
    </source>
</evidence>
<dbReference type="Proteomes" id="UP000030746">
    <property type="component" value="Unassembled WGS sequence"/>
</dbReference>
<dbReference type="PANTHER" id="PTHR10912:SF7">
    <property type="entry name" value="ADP-RIBOSYL CYCLASE_CYCLIC ADP-RIBOSE HYDROLASE"/>
    <property type="match status" value="1"/>
</dbReference>
<reference evidence="7 8" key="1">
    <citation type="journal article" date="2013" name="Nature">
        <title>Insights into bilaterian evolution from three spiralian genomes.</title>
        <authorList>
            <person name="Simakov O."/>
            <person name="Marletaz F."/>
            <person name="Cho S.J."/>
            <person name="Edsinger-Gonzales E."/>
            <person name="Havlak P."/>
            <person name="Hellsten U."/>
            <person name="Kuo D.H."/>
            <person name="Larsson T."/>
            <person name="Lv J."/>
            <person name="Arendt D."/>
            <person name="Savage R."/>
            <person name="Osoegawa K."/>
            <person name="de Jong P."/>
            <person name="Grimwood J."/>
            <person name="Chapman J.A."/>
            <person name="Shapiro H."/>
            <person name="Aerts A."/>
            <person name="Otillar R.P."/>
            <person name="Terry A.Y."/>
            <person name="Boore J.L."/>
            <person name="Grigoriev I.V."/>
            <person name="Lindberg D.R."/>
            <person name="Seaver E.C."/>
            <person name="Weisblat D.A."/>
            <person name="Putnam N.H."/>
            <person name="Rokhsar D.S."/>
        </authorList>
    </citation>
    <scope>NUCLEOTIDE SEQUENCE [LARGE SCALE GENOMIC DNA]</scope>
</reference>
<dbReference type="GO" id="GO:0005886">
    <property type="term" value="C:plasma membrane"/>
    <property type="evidence" value="ECO:0007669"/>
    <property type="project" value="TreeGrafter"/>
</dbReference>
<accession>V4AMV5</accession>
<evidence type="ECO:0000256" key="4">
    <source>
        <dbReference type="ARBA" id="ARBA00023027"/>
    </source>
</evidence>
<keyword evidence="2" id="KW-0808">Transferase</keyword>
<keyword evidence="5" id="KW-1015">Disulfide bond</keyword>
<evidence type="ECO:0000256" key="6">
    <source>
        <dbReference type="SAM" id="SignalP"/>
    </source>
</evidence>
<dbReference type="RefSeq" id="XP_009053220.1">
    <property type="nucleotide sequence ID" value="XM_009054972.1"/>
</dbReference>
<dbReference type="STRING" id="225164.V4AMV5"/>
<evidence type="ECO:0000256" key="5">
    <source>
        <dbReference type="ARBA" id="ARBA00023157"/>
    </source>
</evidence>
<keyword evidence="4" id="KW-0520">NAD</keyword>
<evidence type="ECO:0000313" key="8">
    <source>
        <dbReference type="Proteomes" id="UP000030746"/>
    </source>
</evidence>
<proteinExistence type="inferred from homology"/>
<dbReference type="HOGENOM" id="CLU_067834_0_0_1"/>
<dbReference type="Gene3D" id="1.20.82.10">
    <property type="entry name" value="ADP Ribosyl Cyclase, Chain A, domain 1"/>
    <property type="match status" value="1"/>
</dbReference>
<protein>
    <submittedName>
        <fullName evidence="7">Uncharacterized protein</fullName>
    </submittedName>
</protein>
<organism evidence="7 8">
    <name type="scientific">Lottia gigantea</name>
    <name type="common">Giant owl limpet</name>
    <dbReference type="NCBI Taxonomy" id="225164"/>
    <lineage>
        <taxon>Eukaryota</taxon>
        <taxon>Metazoa</taxon>
        <taxon>Spiralia</taxon>
        <taxon>Lophotrochozoa</taxon>
        <taxon>Mollusca</taxon>
        <taxon>Gastropoda</taxon>
        <taxon>Patellogastropoda</taxon>
        <taxon>Lottioidea</taxon>
        <taxon>Lottiidae</taxon>
        <taxon>Lottia</taxon>
    </lineage>
</organism>
<name>V4AMV5_LOTGI</name>
<dbReference type="GO" id="GO:0061809">
    <property type="term" value="F:NAD+ nucleosidase activity, cyclic ADP-ribose generating"/>
    <property type="evidence" value="ECO:0007669"/>
    <property type="project" value="InterPro"/>
</dbReference>
<keyword evidence="6" id="KW-0732">Signal</keyword>
<dbReference type="CTD" id="20235502"/>
<dbReference type="AlphaFoldDB" id="V4AMV5"/>
<comment type="similarity">
    <text evidence="1">Belongs to the ADP-ribosyl cyclase family.</text>
</comment>
<dbReference type="GO" id="GO:0016849">
    <property type="term" value="F:phosphorus-oxygen lyase activity"/>
    <property type="evidence" value="ECO:0007669"/>
    <property type="project" value="TreeGrafter"/>
</dbReference>
<dbReference type="GeneID" id="20235502"/>
<sequence>MKTLFIILLCQIAVVTSFCNGGTTSQIKELVKGKCLLYQTIIQPDVFCNSRRNCDEVADKFVEAFLYQPTCNVSVSRFNDYLNLTRHPVQTNKSIFWEDVYQAVALYANQGKRLVSIADTLYGYIADGLHFCAKLEDPGMIINETCAGFDATGDCEKNAEYSFWVGASEQFSSDVNGKVYIMLNASIENTFKEKSYFANNELPNLNGDRVSKAEIFLVKYAGHETRSTCNDDSIKLLKSTLKKNGIEASCIDNPRDVQIVLCSMYPEHPDCSLLSDAS</sequence>
<dbReference type="OrthoDB" id="10028716at2759"/>
<evidence type="ECO:0000256" key="3">
    <source>
        <dbReference type="ARBA" id="ARBA00022801"/>
    </source>
</evidence>
<dbReference type="Gene3D" id="3.40.50.720">
    <property type="entry name" value="NAD(P)-binding Rossmann-like Domain"/>
    <property type="match status" value="1"/>
</dbReference>
<evidence type="ECO:0000256" key="2">
    <source>
        <dbReference type="ARBA" id="ARBA00022679"/>
    </source>
</evidence>